<gene>
    <name evidence="1" type="ORF">ALC60_04903</name>
</gene>
<keyword evidence="2" id="KW-1185">Reference proteome</keyword>
<reference evidence="1 2" key="1">
    <citation type="submission" date="2015-09" db="EMBL/GenBank/DDBJ databases">
        <title>Trachymyrmex zeteki WGS genome.</title>
        <authorList>
            <person name="Nygaard S."/>
            <person name="Hu H."/>
            <person name="Boomsma J."/>
            <person name="Zhang G."/>
        </authorList>
    </citation>
    <scope>NUCLEOTIDE SEQUENCE [LARGE SCALE GENOMIC DNA]</scope>
    <source>
        <strain evidence="1">Tzet28-1</strain>
        <tissue evidence="1">Whole body</tissue>
    </source>
</reference>
<proteinExistence type="predicted"/>
<sequence length="45" mass="5136">MRNAKNSQSICLYSSHVVTTIFRIRNAGNDKCDKCIDLKGDYVEK</sequence>
<evidence type="ECO:0000313" key="1">
    <source>
        <dbReference type="EMBL" id="KYQ56165.1"/>
    </source>
</evidence>
<accession>A0A151X720</accession>
<name>A0A151X720_9HYME</name>
<organism evidence="1 2">
    <name type="scientific">Mycetomoellerius zeteki</name>
    <dbReference type="NCBI Taxonomy" id="64791"/>
    <lineage>
        <taxon>Eukaryota</taxon>
        <taxon>Metazoa</taxon>
        <taxon>Ecdysozoa</taxon>
        <taxon>Arthropoda</taxon>
        <taxon>Hexapoda</taxon>
        <taxon>Insecta</taxon>
        <taxon>Pterygota</taxon>
        <taxon>Neoptera</taxon>
        <taxon>Endopterygota</taxon>
        <taxon>Hymenoptera</taxon>
        <taxon>Apocrita</taxon>
        <taxon>Aculeata</taxon>
        <taxon>Formicoidea</taxon>
        <taxon>Formicidae</taxon>
        <taxon>Myrmicinae</taxon>
        <taxon>Mycetomoellerius</taxon>
    </lineage>
</organism>
<evidence type="ECO:0000313" key="2">
    <source>
        <dbReference type="Proteomes" id="UP000075809"/>
    </source>
</evidence>
<protein>
    <submittedName>
        <fullName evidence="1">Uncharacterized protein</fullName>
    </submittedName>
</protein>
<dbReference type="AlphaFoldDB" id="A0A151X720"/>
<dbReference type="EMBL" id="KQ982454">
    <property type="protein sequence ID" value="KYQ56165.1"/>
    <property type="molecule type" value="Genomic_DNA"/>
</dbReference>
<dbReference type="Proteomes" id="UP000075809">
    <property type="component" value="Unassembled WGS sequence"/>
</dbReference>